<feature type="chain" id="PRO_5032634689" evidence="3">
    <location>
        <begin position="25"/>
        <end position="572"/>
    </location>
</feature>
<dbReference type="EMBL" id="JACEGA010000001">
    <property type="protein sequence ID" value="MBB2183922.1"/>
    <property type="molecule type" value="Genomic_DNA"/>
</dbReference>
<dbReference type="Proteomes" id="UP000574276">
    <property type="component" value="Unassembled WGS sequence"/>
</dbReference>
<organism evidence="4 5">
    <name type="scientific">Variimorphobacter saccharofermentans</name>
    <dbReference type="NCBI Taxonomy" id="2755051"/>
    <lineage>
        <taxon>Bacteria</taxon>
        <taxon>Bacillati</taxon>
        <taxon>Bacillota</taxon>
        <taxon>Clostridia</taxon>
        <taxon>Lachnospirales</taxon>
        <taxon>Lachnospiraceae</taxon>
        <taxon>Variimorphobacter</taxon>
    </lineage>
</organism>
<keyword evidence="1 3" id="KW-0732">Signal</keyword>
<evidence type="ECO:0000256" key="2">
    <source>
        <dbReference type="SAM" id="MobiDB-lite"/>
    </source>
</evidence>
<comment type="caution">
    <text evidence="4">The sequence shown here is derived from an EMBL/GenBank/DDBJ whole genome shotgun (WGS) entry which is preliminary data.</text>
</comment>
<accession>A0A839K410</accession>
<dbReference type="RefSeq" id="WP_228353534.1">
    <property type="nucleotide sequence ID" value="NZ_JACEGA010000001.1"/>
</dbReference>
<evidence type="ECO:0000313" key="5">
    <source>
        <dbReference type="Proteomes" id="UP000574276"/>
    </source>
</evidence>
<feature type="region of interest" description="Disordered" evidence="2">
    <location>
        <begin position="25"/>
        <end position="57"/>
    </location>
</feature>
<dbReference type="InterPro" id="IPR050490">
    <property type="entry name" value="Bact_solute-bd_prot1"/>
</dbReference>
<feature type="signal peptide" evidence="3">
    <location>
        <begin position="1"/>
        <end position="24"/>
    </location>
</feature>
<dbReference type="Gene3D" id="3.40.190.10">
    <property type="entry name" value="Periplasmic binding protein-like II"/>
    <property type="match status" value="2"/>
</dbReference>
<dbReference type="PANTHER" id="PTHR43649">
    <property type="entry name" value="ARABINOSE-BINDING PROTEIN-RELATED"/>
    <property type="match status" value="1"/>
</dbReference>
<keyword evidence="5" id="KW-1185">Reference proteome</keyword>
<proteinExistence type="predicted"/>
<feature type="compositionally biased region" description="Basic and acidic residues" evidence="2">
    <location>
        <begin position="26"/>
        <end position="51"/>
    </location>
</feature>
<evidence type="ECO:0000256" key="1">
    <source>
        <dbReference type="ARBA" id="ARBA00022729"/>
    </source>
</evidence>
<evidence type="ECO:0000313" key="4">
    <source>
        <dbReference type="EMBL" id="MBB2183922.1"/>
    </source>
</evidence>
<dbReference type="PROSITE" id="PS51257">
    <property type="entry name" value="PROKAR_LIPOPROTEIN"/>
    <property type="match status" value="1"/>
</dbReference>
<dbReference type="SUPFAM" id="SSF53850">
    <property type="entry name" value="Periplasmic binding protein-like II"/>
    <property type="match status" value="1"/>
</dbReference>
<dbReference type="AlphaFoldDB" id="A0A839K410"/>
<gene>
    <name evidence="4" type="ORF">H0486_13665</name>
</gene>
<name>A0A839K410_9FIRM</name>
<protein>
    <submittedName>
        <fullName evidence="4">Sugar ABC transporter substrate-binding protein</fullName>
    </submittedName>
</protein>
<dbReference type="PANTHER" id="PTHR43649:SF33">
    <property type="entry name" value="POLYGALACTURONAN_RHAMNOGALACTURONAN-BINDING PROTEIN YTCQ"/>
    <property type="match status" value="1"/>
</dbReference>
<reference evidence="4 5" key="1">
    <citation type="submission" date="2020-07" db="EMBL/GenBank/DDBJ databases">
        <title>Characterization and genome sequencing of isolate MD1, a novel member within the family Lachnospiraceae.</title>
        <authorList>
            <person name="Rettenmaier R."/>
            <person name="Di Bello L."/>
            <person name="Zinser C."/>
            <person name="Scheitz K."/>
            <person name="Liebl W."/>
            <person name="Zverlov V."/>
        </authorList>
    </citation>
    <scope>NUCLEOTIDE SEQUENCE [LARGE SCALE GENOMIC DNA]</scope>
    <source>
        <strain evidence="4 5">MD1</strain>
    </source>
</reference>
<sequence length="572" mass="64548">MVKIKKLISMLLVAIMVFSMVACGKSGDDSKSKDTSTKTEDTKKEDTKAEDTNSDAAAEAPAEDLDYDYGLGVTFHSDEPITYSMMYSDHEVYPYKEDWRLWSAITEKSNVSFDLNIIARADYDDKKSLLINAGEASYIIPKTYDESAFVTGGAIVPISDWVQYMPNYMDFVEKYNMQADLNTIVKADGKYYKLPGMWEAPGGTGSEYTLVVRKDIFDKAGVDVTALEKDWTWDSFYDALLKVQSYVGGGVIWSDRWKGESLLKIVGQTYDVPAGWNAGDGMQYDPETDSFYFADISDDYKEFVTLMNKFVSSGILDPETFTQEDEVAENKFYTGETVIFGSNRSMLATYQSKMNETLGEGNFELYSIVIPKAHNNYQTDNSRLENGIMISQKALDELGEEGFIKMLRFVDWLWYSPEGKDLVRWGVEGETYTVENGVYKLNPEITYNGINPTATKALNVDYGFGNGVFMYGGTIEHASAMLSPELQDFFSRLNSYRDIKPLNPPVSGDEDQTEQMNLIKTPLIDYVKSATLQFITGQLSIEKDWDAYVAGCEANNYQTYVDMMNEIYNSSK</sequence>
<evidence type="ECO:0000256" key="3">
    <source>
        <dbReference type="SAM" id="SignalP"/>
    </source>
</evidence>